<dbReference type="EMBL" id="KZ819291">
    <property type="protein sequence ID" value="PWN98558.1"/>
    <property type="molecule type" value="Genomic_DNA"/>
</dbReference>
<keyword evidence="3" id="KW-1185">Reference proteome</keyword>
<gene>
    <name evidence="2" type="ORF">FA09DRAFT_329612</name>
</gene>
<proteinExistence type="predicted"/>
<dbReference type="Proteomes" id="UP000245946">
    <property type="component" value="Unassembled WGS sequence"/>
</dbReference>
<feature type="compositionally biased region" description="Pro residues" evidence="1">
    <location>
        <begin position="264"/>
        <end position="277"/>
    </location>
</feature>
<evidence type="ECO:0000256" key="1">
    <source>
        <dbReference type="SAM" id="MobiDB-lite"/>
    </source>
</evidence>
<protein>
    <submittedName>
        <fullName evidence="2">Uncharacterized protein</fullName>
    </submittedName>
</protein>
<accession>A0A316ZBZ1</accession>
<evidence type="ECO:0000313" key="2">
    <source>
        <dbReference type="EMBL" id="PWN98558.1"/>
    </source>
</evidence>
<sequence length="433" mass="45953">MASSSSAAPSLLEWSASLSSALQRIPWCALPGHAFLYKLHHDASSHELCLLLQPLAPAPALFEGLSRSSALRRAERQSGVIEEVEMREAWRKDVQRLKVALQEGEVQCEAARTDATLRISHAEGGETFRFSFMLDALSSRDANDAWRVHFLAPLLRLEADSETQQLQAAVLRLQHGIEGDASSFSTRRKERRSEAPRTGEASSSRMTLQRPRASRLPHNASDDSFEDPSPTPPPAAASSAVPSPLPYASLLPPSLAARAADPDPSAPLPVPLLPPPKVKPRLRAPRKRGASADEFEEMSETESSATESSEGEAAPAALKRSASTSAEPQEGEASPAKLRRLESRDASLLGLPSPSPPSPSSRRSSLASPSGADAPSSARAPPPSPPPPGPSAPPSQSPAKRTEGHSQAVPGQAATRGGRGTGYRRGAGKRRAF</sequence>
<dbReference type="RefSeq" id="XP_025598837.1">
    <property type="nucleotide sequence ID" value="XM_025742248.1"/>
</dbReference>
<reference evidence="2 3" key="1">
    <citation type="journal article" date="2018" name="Mol. Biol. Evol.">
        <title>Broad Genomic Sampling Reveals a Smut Pathogenic Ancestry of the Fungal Clade Ustilaginomycotina.</title>
        <authorList>
            <person name="Kijpornyongpan T."/>
            <person name="Mondo S.J."/>
            <person name="Barry K."/>
            <person name="Sandor L."/>
            <person name="Lee J."/>
            <person name="Lipzen A."/>
            <person name="Pangilinan J."/>
            <person name="LaButti K."/>
            <person name="Hainaut M."/>
            <person name="Henrissat B."/>
            <person name="Grigoriev I.V."/>
            <person name="Spatafora J.W."/>
            <person name="Aime M.C."/>
        </authorList>
    </citation>
    <scope>NUCLEOTIDE SEQUENCE [LARGE SCALE GENOMIC DNA]</scope>
    <source>
        <strain evidence="2 3">MCA 4186</strain>
    </source>
</reference>
<feature type="compositionally biased region" description="Low complexity" evidence="1">
    <location>
        <begin position="301"/>
        <end position="317"/>
    </location>
</feature>
<organism evidence="2 3">
    <name type="scientific">Tilletiopsis washingtonensis</name>
    <dbReference type="NCBI Taxonomy" id="58919"/>
    <lineage>
        <taxon>Eukaryota</taxon>
        <taxon>Fungi</taxon>
        <taxon>Dikarya</taxon>
        <taxon>Basidiomycota</taxon>
        <taxon>Ustilaginomycotina</taxon>
        <taxon>Exobasidiomycetes</taxon>
        <taxon>Entylomatales</taxon>
        <taxon>Entylomatales incertae sedis</taxon>
        <taxon>Tilletiopsis</taxon>
    </lineage>
</organism>
<dbReference type="GeneID" id="37269792"/>
<feature type="region of interest" description="Disordered" evidence="1">
    <location>
        <begin position="181"/>
        <end position="242"/>
    </location>
</feature>
<feature type="compositionally biased region" description="Low complexity" evidence="1">
    <location>
        <begin position="360"/>
        <end position="379"/>
    </location>
</feature>
<evidence type="ECO:0000313" key="3">
    <source>
        <dbReference type="Proteomes" id="UP000245946"/>
    </source>
</evidence>
<name>A0A316ZBZ1_9BASI</name>
<feature type="compositionally biased region" description="Basic residues" evidence="1">
    <location>
        <begin position="278"/>
        <end position="289"/>
    </location>
</feature>
<feature type="compositionally biased region" description="Pro residues" evidence="1">
    <location>
        <begin position="380"/>
        <end position="396"/>
    </location>
</feature>
<dbReference type="AlphaFoldDB" id="A0A316ZBZ1"/>
<dbReference type="STRING" id="58919.A0A316ZBZ1"/>
<feature type="region of interest" description="Disordered" evidence="1">
    <location>
        <begin position="256"/>
        <end position="433"/>
    </location>
</feature>